<protein>
    <submittedName>
        <fullName evidence="2">Uncharacterized protein</fullName>
    </submittedName>
</protein>
<proteinExistence type="predicted"/>
<evidence type="ECO:0000313" key="2">
    <source>
        <dbReference type="EMBL" id="KAF2767247.1"/>
    </source>
</evidence>
<name>A0A6G1L303_9PEZI</name>
<organism evidence="2 3">
    <name type="scientific">Teratosphaeria nubilosa</name>
    <dbReference type="NCBI Taxonomy" id="161662"/>
    <lineage>
        <taxon>Eukaryota</taxon>
        <taxon>Fungi</taxon>
        <taxon>Dikarya</taxon>
        <taxon>Ascomycota</taxon>
        <taxon>Pezizomycotina</taxon>
        <taxon>Dothideomycetes</taxon>
        <taxon>Dothideomycetidae</taxon>
        <taxon>Mycosphaerellales</taxon>
        <taxon>Teratosphaeriaceae</taxon>
        <taxon>Teratosphaeria</taxon>
    </lineage>
</organism>
<dbReference type="Proteomes" id="UP000799436">
    <property type="component" value="Unassembled WGS sequence"/>
</dbReference>
<reference evidence="2" key="1">
    <citation type="journal article" date="2020" name="Stud. Mycol.">
        <title>101 Dothideomycetes genomes: a test case for predicting lifestyles and emergence of pathogens.</title>
        <authorList>
            <person name="Haridas S."/>
            <person name="Albert R."/>
            <person name="Binder M."/>
            <person name="Bloem J."/>
            <person name="Labutti K."/>
            <person name="Salamov A."/>
            <person name="Andreopoulos B."/>
            <person name="Baker S."/>
            <person name="Barry K."/>
            <person name="Bills G."/>
            <person name="Bluhm B."/>
            <person name="Cannon C."/>
            <person name="Castanera R."/>
            <person name="Culley D."/>
            <person name="Daum C."/>
            <person name="Ezra D."/>
            <person name="Gonzalez J."/>
            <person name="Henrissat B."/>
            <person name="Kuo A."/>
            <person name="Liang C."/>
            <person name="Lipzen A."/>
            <person name="Lutzoni F."/>
            <person name="Magnuson J."/>
            <person name="Mondo S."/>
            <person name="Nolan M."/>
            <person name="Ohm R."/>
            <person name="Pangilinan J."/>
            <person name="Park H.-J."/>
            <person name="Ramirez L."/>
            <person name="Alfaro M."/>
            <person name="Sun H."/>
            <person name="Tritt A."/>
            <person name="Yoshinaga Y."/>
            <person name="Zwiers L.-H."/>
            <person name="Turgeon B."/>
            <person name="Goodwin S."/>
            <person name="Spatafora J."/>
            <person name="Crous P."/>
            <person name="Grigoriev I."/>
        </authorList>
    </citation>
    <scope>NUCLEOTIDE SEQUENCE</scope>
    <source>
        <strain evidence="2">CBS 116005</strain>
    </source>
</reference>
<feature type="compositionally biased region" description="Basic and acidic residues" evidence="1">
    <location>
        <begin position="17"/>
        <end position="30"/>
    </location>
</feature>
<gene>
    <name evidence="2" type="ORF">EJ03DRAFT_337832</name>
</gene>
<accession>A0A6G1L303</accession>
<dbReference type="EMBL" id="ML995859">
    <property type="protein sequence ID" value="KAF2767247.1"/>
    <property type="molecule type" value="Genomic_DNA"/>
</dbReference>
<dbReference type="AlphaFoldDB" id="A0A6G1L303"/>
<evidence type="ECO:0000313" key="3">
    <source>
        <dbReference type="Proteomes" id="UP000799436"/>
    </source>
</evidence>
<evidence type="ECO:0000256" key="1">
    <source>
        <dbReference type="SAM" id="MobiDB-lite"/>
    </source>
</evidence>
<keyword evidence="3" id="KW-1185">Reference proteome</keyword>
<feature type="region of interest" description="Disordered" evidence="1">
    <location>
        <begin position="1"/>
        <end position="30"/>
    </location>
</feature>
<sequence length="167" mass="19169">MDDEGWTQVARRHNGTKRNDSFEPETKDRQTKDAINTYTACIALGFSLDLNMLERDICKQIQKKPIEADEFQTTIALLPLNHVFMEAAVQSLTFFRKGERMSQKQIRELGQILSSTDITKMFRIEHRGQGLCQRQSLIGMEMNEVRDDKSSVKRAVAQARAVMKGLF</sequence>